<dbReference type="GO" id="GO:0051536">
    <property type="term" value="F:iron-sulfur cluster binding"/>
    <property type="evidence" value="ECO:0007669"/>
    <property type="project" value="InterPro"/>
</dbReference>
<feature type="domain" description="2Fe-2S ferredoxin-type" evidence="1">
    <location>
        <begin position="6"/>
        <end position="95"/>
    </location>
</feature>
<organism evidence="2 3">
    <name type="scientific">Aurantiacibacter zhengii</name>
    <dbReference type="NCBI Taxonomy" id="2307003"/>
    <lineage>
        <taxon>Bacteria</taxon>
        <taxon>Pseudomonadati</taxon>
        <taxon>Pseudomonadota</taxon>
        <taxon>Alphaproteobacteria</taxon>
        <taxon>Sphingomonadales</taxon>
        <taxon>Erythrobacteraceae</taxon>
        <taxon>Aurantiacibacter</taxon>
    </lineage>
</organism>
<dbReference type="Gene3D" id="3.10.20.30">
    <property type="match status" value="1"/>
</dbReference>
<dbReference type="OrthoDB" id="7858822at2"/>
<comment type="caution">
    <text evidence="2">The sequence shown here is derived from an EMBL/GenBank/DDBJ whole genome shotgun (WGS) entry which is preliminary data.</text>
</comment>
<gene>
    <name evidence="2" type="ORF">D2V07_15930</name>
</gene>
<dbReference type="InterPro" id="IPR036010">
    <property type="entry name" value="2Fe-2S_ferredoxin-like_sf"/>
</dbReference>
<dbReference type="InterPro" id="IPR012675">
    <property type="entry name" value="Beta-grasp_dom_sf"/>
</dbReference>
<evidence type="ECO:0000313" key="3">
    <source>
        <dbReference type="Proteomes" id="UP000286576"/>
    </source>
</evidence>
<dbReference type="SUPFAM" id="SSF54292">
    <property type="entry name" value="2Fe-2S ferredoxin-like"/>
    <property type="match status" value="1"/>
</dbReference>
<dbReference type="Pfam" id="PF00111">
    <property type="entry name" value="Fer2"/>
    <property type="match status" value="1"/>
</dbReference>
<dbReference type="PROSITE" id="PS51085">
    <property type="entry name" value="2FE2S_FER_2"/>
    <property type="match status" value="1"/>
</dbReference>
<keyword evidence="3" id="KW-1185">Reference proteome</keyword>
<dbReference type="RefSeq" id="WP_098106027.1">
    <property type="nucleotide sequence ID" value="NZ_CAWODQ010000029.1"/>
</dbReference>
<evidence type="ECO:0000259" key="1">
    <source>
        <dbReference type="PROSITE" id="PS51085"/>
    </source>
</evidence>
<dbReference type="Proteomes" id="UP000286576">
    <property type="component" value="Unassembled WGS sequence"/>
</dbReference>
<accession>A0A418NNH4</accession>
<name>A0A418NNH4_9SPHN</name>
<protein>
    <submittedName>
        <fullName evidence="2">Ferredoxin</fullName>
    </submittedName>
</protein>
<evidence type="ECO:0000313" key="2">
    <source>
        <dbReference type="EMBL" id="RIV83598.1"/>
    </source>
</evidence>
<dbReference type="InterPro" id="IPR001041">
    <property type="entry name" value="2Fe-2S_ferredoxin-type"/>
</dbReference>
<sequence length="95" mass="10455">MSAKLYQIEIVGGSQFACSEEERVLFAMERRGLSDIGVGCRGGGCGFCRVRVVEGEYKTGKMSVSKISPEDQAKGFVLACRLYPLEDLKLEVEQN</sequence>
<dbReference type="EMBL" id="QXFL01000009">
    <property type="protein sequence ID" value="RIV83598.1"/>
    <property type="molecule type" value="Genomic_DNA"/>
</dbReference>
<dbReference type="CDD" id="cd00207">
    <property type="entry name" value="fer2"/>
    <property type="match status" value="1"/>
</dbReference>
<dbReference type="AlphaFoldDB" id="A0A418NNH4"/>
<proteinExistence type="predicted"/>
<reference evidence="2 3" key="1">
    <citation type="submission" date="2018-08" db="EMBL/GenBank/DDBJ databases">
        <title>Erythrobacter zhengii sp.nov., a bacterium isolated from deep-sea sediment.</title>
        <authorList>
            <person name="Fang C."/>
            <person name="Wu Y.-H."/>
            <person name="Sun C."/>
            <person name="Wang H."/>
            <person name="Cheng H."/>
            <person name="Meng F.-X."/>
            <person name="Wang C.-S."/>
            <person name="Xu X.-W."/>
        </authorList>
    </citation>
    <scope>NUCLEOTIDE SEQUENCE [LARGE SCALE GENOMIC DNA]</scope>
    <source>
        <strain evidence="2 3">V18</strain>
    </source>
</reference>